<keyword evidence="3" id="KW-1185">Reference proteome</keyword>
<name>A0A8T0PDZ4_PANVG</name>
<organism evidence="2 3">
    <name type="scientific">Panicum virgatum</name>
    <name type="common">Blackwell switchgrass</name>
    <dbReference type="NCBI Taxonomy" id="38727"/>
    <lineage>
        <taxon>Eukaryota</taxon>
        <taxon>Viridiplantae</taxon>
        <taxon>Streptophyta</taxon>
        <taxon>Embryophyta</taxon>
        <taxon>Tracheophyta</taxon>
        <taxon>Spermatophyta</taxon>
        <taxon>Magnoliopsida</taxon>
        <taxon>Liliopsida</taxon>
        <taxon>Poales</taxon>
        <taxon>Poaceae</taxon>
        <taxon>PACMAD clade</taxon>
        <taxon>Panicoideae</taxon>
        <taxon>Panicodae</taxon>
        <taxon>Paniceae</taxon>
        <taxon>Panicinae</taxon>
        <taxon>Panicum</taxon>
        <taxon>Panicum sect. Hiantes</taxon>
    </lineage>
</organism>
<dbReference type="Proteomes" id="UP000823388">
    <property type="component" value="Chromosome 8K"/>
</dbReference>
<gene>
    <name evidence="2" type="ORF">PVAP13_8KG014000</name>
</gene>
<sequence length="113" mass="11723">MQAQTARIVRERLLLLSGDAEGENPNPTGRPESPARRGDAIRILSIVIMPSMACLILRAAARVSSSAAWATYHLAAVTRVAAAAEEEAEARSGSGGARGGLRSARCCSGGHPD</sequence>
<evidence type="ECO:0000313" key="3">
    <source>
        <dbReference type="Proteomes" id="UP000823388"/>
    </source>
</evidence>
<feature type="region of interest" description="Disordered" evidence="1">
    <location>
        <begin position="86"/>
        <end position="113"/>
    </location>
</feature>
<comment type="caution">
    <text evidence="2">The sequence shown here is derived from an EMBL/GenBank/DDBJ whole genome shotgun (WGS) entry which is preliminary data.</text>
</comment>
<accession>A0A8T0PDZ4</accession>
<proteinExistence type="predicted"/>
<evidence type="ECO:0000256" key="1">
    <source>
        <dbReference type="SAM" id="MobiDB-lite"/>
    </source>
</evidence>
<dbReference type="AlphaFoldDB" id="A0A8T0PDZ4"/>
<protein>
    <submittedName>
        <fullName evidence="2">Uncharacterized protein</fullName>
    </submittedName>
</protein>
<evidence type="ECO:0000313" key="2">
    <source>
        <dbReference type="EMBL" id="KAG2559830.1"/>
    </source>
</evidence>
<reference evidence="2" key="1">
    <citation type="submission" date="2020-05" db="EMBL/GenBank/DDBJ databases">
        <title>WGS assembly of Panicum virgatum.</title>
        <authorList>
            <person name="Lovell J.T."/>
            <person name="Jenkins J."/>
            <person name="Shu S."/>
            <person name="Juenger T.E."/>
            <person name="Schmutz J."/>
        </authorList>
    </citation>
    <scope>NUCLEOTIDE SEQUENCE</scope>
    <source>
        <strain evidence="2">AP13</strain>
    </source>
</reference>
<dbReference type="EMBL" id="CM029051">
    <property type="protein sequence ID" value="KAG2559830.1"/>
    <property type="molecule type" value="Genomic_DNA"/>
</dbReference>
<feature type="region of interest" description="Disordered" evidence="1">
    <location>
        <begin position="16"/>
        <end position="37"/>
    </location>
</feature>